<dbReference type="EMBL" id="CP072829">
    <property type="protein sequence ID" value="QTU84151.1"/>
    <property type="molecule type" value="Genomic_DNA"/>
</dbReference>
<accession>A0A9E6MR26</accession>
<reference evidence="2" key="2">
    <citation type="submission" date="2021-04" db="EMBL/GenBank/DDBJ databases">
        <title>Novel species in family Eggerthellaceae.</title>
        <authorList>
            <person name="Zhang G."/>
        </authorList>
    </citation>
    <scope>NUCLEOTIDE SEQUENCE</scope>
    <source>
        <strain evidence="2">Zg-886</strain>
    </source>
</reference>
<dbReference type="KEGG" id="ebz:J7S26_07310"/>
<evidence type="ECO:0000313" key="2">
    <source>
        <dbReference type="EMBL" id="QTU84151.1"/>
    </source>
</evidence>
<dbReference type="Proteomes" id="UP000636394">
    <property type="component" value="Unassembled WGS sequence"/>
</dbReference>
<protein>
    <submittedName>
        <fullName evidence="2">Uncharacterized protein</fullName>
    </submittedName>
</protein>
<name>A0A9E6MR26_9ACTN</name>
<gene>
    <name evidence="1" type="ORF">GMI68_05560</name>
    <name evidence="2" type="ORF">J7S26_07310</name>
</gene>
<evidence type="ECO:0000313" key="4">
    <source>
        <dbReference type="Proteomes" id="UP000671910"/>
    </source>
</evidence>
<organism evidence="2 4">
    <name type="scientific">Xiamenia xianingshaonis</name>
    <dbReference type="NCBI Taxonomy" id="2682776"/>
    <lineage>
        <taxon>Bacteria</taxon>
        <taxon>Bacillati</taxon>
        <taxon>Actinomycetota</taxon>
        <taxon>Coriobacteriia</taxon>
        <taxon>Eggerthellales</taxon>
        <taxon>Eggerthellaceae</taxon>
        <taxon>Xiamenia</taxon>
    </lineage>
</organism>
<dbReference type="EMBL" id="WPCR01000006">
    <property type="protein sequence ID" value="NHM14237.1"/>
    <property type="molecule type" value="Genomic_DNA"/>
</dbReference>
<dbReference type="Proteomes" id="UP000671910">
    <property type="component" value="Chromosome"/>
</dbReference>
<dbReference type="RefSeq" id="WP_166339436.1">
    <property type="nucleotide sequence ID" value="NZ_CP072829.1"/>
</dbReference>
<sequence length="642" mass="70946">MKLSSSQLRRFCRLYDAFMAFAEVRAAPSAFDGSLFAAASPEVVAEFRKIDGMCRIWTDPSIVDAFVEENPANLSPRELDVVREWKHALPGLFHIVLMPQHVSLFLLDDVVFEVRGLAMQVDEQLTRDDQAFAFTTLLPFDGAIVFARDLFMPPLPVDDDQYDDALRLACRAQADGDVVATARGFVEASKRAASSTLVIDELPNWENVRKASEVDGLGGLVGREGGEGASAAPDEPQVATADNVLPYAAPMIIPDDEPAQTHPCPLAGLSGEERDRRIEELTMGGASSLGSLLADFFSESAVKDPPDRTLRSLLLASKKADLQSIASSFGLRKLSQANKKQLADAIADQLLDSPGTFDALLETLTARELKSLRAQVEAGGEMPVSPESGEGALALPIAPLSFFVKTAEGVKRVVPTDLLEALSQVDWDNLIVEVMLFEEMRKVVEALVQLRGVETFEVLYGTYCAWKGTAIPYDVFADELRYQAEDDLSEFRCFCSGGTWYGVARDLYEEVTEEGMVELYRFAREHFEPRPLTAEMLYEANMFEWLFQRPASQAVLAFLDAHVPDDEDRELAFADDVVSELVVMAISCYSPQDVIDMLEATGLRLHERDFKELWDLVVNMVNTLPNWSLAGWSNEDAVARLA</sequence>
<proteinExistence type="predicted"/>
<evidence type="ECO:0000313" key="3">
    <source>
        <dbReference type="Proteomes" id="UP000636394"/>
    </source>
</evidence>
<evidence type="ECO:0000313" key="1">
    <source>
        <dbReference type="EMBL" id="NHM14237.1"/>
    </source>
</evidence>
<keyword evidence="3" id="KW-1185">Reference proteome</keyword>
<reference evidence="1 3" key="1">
    <citation type="submission" date="2019-11" db="EMBL/GenBank/DDBJ databases">
        <title>Eggerthellaceae novel genus isolated from the rectal contents of marmort.</title>
        <authorList>
            <person name="Zhang G."/>
        </authorList>
    </citation>
    <scope>NUCLEOTIDE SEQUENCE [LARGE SCALE GENOMIC DNA]</scope>
    <source>
        <strain evidence="3">zg-886</strain>
        <strain evidence="1">Zg-886</strain>
    </source>
</reference>
<dbReference type="AlphaFoldDB" id="A0A9E6MR26"/>